<sequence>MGYQSEERDASMGSYLSLEVKPQGSARSIIDDDTIQNSCRRSTSPVSMTLFACFVGAILFFLGASIHANDGEWGAAGFLRADKKEKYSSSGPPQELLISISNDYPAVGNLEMYSFEADVVEPYRVTYLQIATATESTSYTWTITDESGEVFFQSEGFQSEVPVVFTSAGQFYTISVQDSASPPSSTTHKVICKYVRREVRSLSYEDKEIFRNALRIFYTTPTEEGKAIYGSDFFNYRDASILHLSFRGYESFGNPCTPFHGGPGFLTGHWGMVRMTEKVLQLIDPSIAMPYYDYVFDSEMYGSDFQTESAVFTDAFFGAYEQSSNSEAVPLGGFWSGLLNPRVDQDPFNRTVEAAGAAYGWVPELAADWGLHQNAHGLLTEFYNPDKSVYVSRTATACGRKIETLRLPDCDSETLVLEQNSLTDAAFYIMGYMHSNVHNLLAGPFNCSVDTAAALQPGGMLAVGKSSEEPSEFMKLAVDFISMIMVNIWESMYENANFESDTDLKCGAVTEEEIDSIDDDMVYAFLEELSIFSELETLAASNMGIAYNTIFKKTKNEVIFKAADELEDKALKRFLLKQACRSSPIPAFNTPLAATADPVFYSLHSYWMKHFARLTLERKEGFDWSWPTYESTCWGHGEWDHPGWTEAGLRADGGGSGSRLSNREIATFFNPSNPRLPYIHDNLEFSCMDS</sequence>
<keyword evidence="3" id="KW-0812">Transmembrane</keyword>
<keyword evidence="2" id="KW-0186">Copper</keyword>
<gene>
    <name evidence="5" type="ORF">HAKA00212_LOCUS25554</name>
</gene>
<dbReference type="InterPro" id="IPR050316">
    <property type="entry name" value="Tyrosinase/Hemocyanin"/>
</dbReference>
<keyword evidence="1" id="KW-0479">Metal-binding</keyword>
<dbReference type="InterPro" id="IPR002227">
    <property type="entry name" value="Tyrosinase_Cu-bd"/>
</dbReference>
<evidence type="ECO:0000313" key="5">
    <source>
        <dbReference type="EMBL" id="CAE0651756.1"/>
    </source>
</evidence>
<reference evidence="5" key="1">
    <citation type="submission" date="2021-01" db="EMBL/GenBank/DDBJ databases">
        <authorList>
            <person name="Corre E."/>
            <person name="Pelletier E."/>
            <person name="Niang G."/>
            <person name="Scheremetjew M."/>
            <person name="Finn R."/>
            <person name="Kale V."/>
            <person name="Holt S."/>
            <person name="Cochrane G."/>
            <person name="Meng A."/>
            <person name="Brown T."/>
            <person name="Cohen L."/>
        </authorList>
    </citation>
    <scope>NUCLEOTIDE SEQUENCE</scope>
    <source>
        <strain evidence="5">CCMP3107</strain>
    </source>
</reference>
<name>A0A6V1WW05_HETAK</name>
<dbReference type="Gene3D" id="1.10.1280.10">
    <property type="entry name" value="Di-copper center containing domain from catechol oxidase"/>
    <property type="match status" value="1"/>
</dbReference>
<evidence type="ECO:0000256" key="1">
    <source>
        <dbReference type="ARBA" id="ARBA00022723"/>
    </source>
</evidence>
<evidence type="ECO:0000259" key="4">
    <source>
        <dbReference type="Pfam" id="PF00264"/>
    </source>
</evidence>
<dbReference type="PANTHER" id="PTHR11474">
    <property type="entry name" value="TYROSINASE FAMILY MEMBER"/>
    <property type="match status" value="1"/>
</dbReference>
<dbReference type="Pfam" id="PF00264">
    <property type="entry name" value="Tyrosinase"/>
    <property type="match status" value="1"/>
</dbReference>
<dbReference type="InterPro" id="IPR008922">
    <property type="entry name" value="Di-copper_centre_dom_sf"/>
</dbReference>
<feature type="domain" description="Tyrosinase copper-binding" evidence="4">
    <location>
        <begin position="236"/>
        <end position="446"/>
    </location>
</feature>
<proteinExistence type="predicted"/>
<dbReference type="PANTHER" id="PTHR11474:SF126">
    <property type="entry name" value="TYROSINASE-LIKE PROTEIN TYR-1-RELATED"/>
    <property type="match status" value="1"/>
</dbReference>
<keyword evidence="3" id="KW-1133">Transmembrane helix</keyword>
<evidence type="ECO:0000256" key="2">
    <source>
        <dbReference type="ARBA" id="ARBA00023008"/>
    </source>
</evidence>
<dbReference type="GO" id="GO:0016491">
    <property type="term" value="F:oxidoreductase activity"/>
    <property type="evidence" value="ECO:0007669"/>
    <property type="project" value="InterPro"/>
</dbReference>
<dbReference type="GO" id="GO:0046872">
    <property type="term" value="F:metal ion binding"/>
    <property type="evidence" value="ECO:0007669"/>
    <property type="project" value="UniProtKB-KW"/>
</dbReference>
<feature type="transmembrane region" description="Helical" evidence="3">
    <location>
        <begin position="46"/>
        <end position="66"/>
    </location>
</feature>
<dbReference type="AlphaFoldDB" id="A0A6V1WW05"/>
<dbReference type="EMBL" id="HBIU01058772">
    <property type="protein sequence ID" value="CAE0651756.1"/>
    <property type="molecule type" value="Transcribed_RNA"/>
</dbReference>
<evidence type="ECO:0000256" key="3">
    <source>
        <dbReference type="SAM" id="Phobius"/>
    </source>
</evidence>
<protein>
    <recommendedName>
        <fullName evidence="4">Tyrosinase copper-binding domain-containing protein</fullName>
    </recommendedName>
</protein>
<accession>A0A6V1WW05</accession>
<keyword evidence="3" id="KW-0472">Membrane</keyword>
<dbReference type="SUPFAM" id="SSF48056">
    <property type="entry name" value="Di-copper centre-containing domain"/>
    <property type="match status" value="1"/>
</dbReference>
<organism evidence="5">
    <name type="scientific">Heterosigma akashiwo</name>
    <name type="common">Chromophytic alga</name>
    <name type="synonym">Heterosigma carterae</name>
    <dbReference type="NCBI Taxonomy" id="2829"/>
    <lineage>
        <taxon>Eukaryota</taxon>
        <taxon>Sar</taxon>
        <taxon>Stramenopiles</taxon>
        <taxon>Ochrophyta</taxon>
        <taxon>Raphidophyceae</taxon>
        <taxon>Chattonellales</taxon>
        <taxon>Chattonellaceae</taxon>
        <taxon>Heterosigma</taxon>
    </lineage>
</organism>